<dbReference type="AlphaFoldDB" id="A0A6A5RTZ8"/>
<dbReference type="GeneID" id="54347369"/>
<name>A0A6A5RTZ8_9PLEO</name>
<feature type="region of interest" description="Disordered" evidence="2">
    <location>
        <begin position="179"/>
        <end position="203"/>
    </location>
</feature>
<proteinExistence type="predicted"/>
<dbReference type="RefSeq" id="XP_033450882.1">
    <property type="nucleotide sequence ID" value="XM_033589721.1"/>
</dbReference>
<evidence type="ECO:0000256" key="2">
    <source>
        <dbReference type="SAM" id="MobiDB-lite"/>
    </source>
</evidence>
<dbReference type="EMBL" id="ML978963">
    <property type="protein sequence ID" value="KAF1930634.1"/>
    <property type="molecule type" value="Genomic_DNA"/>
</dbReference>
<feature type="coiled-coil region" evidence="1">
    <location>
        <begin position="383"/>
        <end position="455"/>
    </location>
</feature>
<dbReference type="OrthoDB" id="3777260at2759"/>
<dbReference type="Proteomes" id="UP000800082">
    <property type="component" value="Unassembled WGS sequence"/>
</dbReference>
<sequence>MPSYADDDLISLTDEYTVTSSVSSGGVATTSSSKIAANRCSLMKRDSFSYLTVMMKAKKPYTPALPPKPRVSLSVATSGVQFASRVSNESSILSPLARPYHADGSVAEYLQNQACSSTSAVTSPTTEYSQQNLQRLESMLKELGDIQVEDDEDDNATAQLIHSEFAIPPLPPRSEPLAALPVRTGPITPPTPAESTEPQNPEEPVVRVAMHTWDAMGRDVKALKDEKRTLELKIARLEKQRPPSRAYREEEFQAEIGHLKYQNEQNKTQKATMARNLSQKDVEIKQLQLDLGTTREALEAAESAAQTYANIAGERDYLHFQLSEDRISSERQLSNLAEVKTREIQALTRSERLQNNEHRALADTRLEAINTCVTQPNDLKEKYAAEHDRVNELEDTIEDLQGRLNRVSKLQAELSQKSSECDRWRTRYKNQEKLVETWKLQIERARNENESLRGAAHLVNPVPTSKLSPLVLGCTECYTKNISCDNKARCRNCTENNEKCSRWRCSLKHRLGQCPTVPCTFPHEEDGWLLAPEPRPYW</sequence>
<evidence type="ECO:0000313" key="3">
    <source>
        <dbReference type="EMBL" id="KAF1930634.1"/>
    </source>
</evidence>
<organism evidence="3 4">
    <name type="scientific">Didymella exigua CBS 183.55</name>
    <dbReference type="NCBI Taxonomy" id="1150837"/>
    <lineage>
        <taxon>Eukaryota</taxon>
        <taxon>Fungi</taxon>
        <taxon>Dikarya</taxon>
        <taxon>Ascomycota</taxon>
        <taxon>Pezizomycotina</taxon>
        <taxon>Dothideomycetes</taxon>
        <taxon>Pleosporomycetidae</taxon>
        <taxon>Pleosporales</taxon>
        <taxon>Pleosporineae</taxon>
        <taxon>Didymellaceae</taxon>
        <taxon>Didymella</taxon>
    </lineage>
</organism>
<protein>
    <submittedName>
        <fullName evidence="3">Uncharacterized protein</fullName>
    </submittedName>
</protein>
<accession>A0A6A5RTZ8</accession>
<keyword evidence="1" id="KW-0175">Coiled coil</keyword>
<evidence type="ECO:0000313" key="4">
    <source>
        <dbReference type="Proteomes" id="UP000800082"/>
    </source>
</evidence>
<keyword evidence="4" id="KW-1185">Reference proteome</keyword>
<evidence type="ECO:0000256" key="1">
    <source>
        <dbReference type="SAM" id="Coils"/>
    </source>
</evidence>
<gene>
    <name evidence="3" type="ORF">M421DRAFT_3666</name>
</gene>
<reference evidence="3" key="1">
    <citation type="journal article" date="2020" name="Stud. Mycol.">
        <title>101 Dothideomycetes genomes: a test case for predicting lifestyles and emergence of pathogens.</title>
        <authorList>
            <person name="Haridas S."/>
            <person name="Albert R."/>
            <person name="Binder M."/>
            <person name="Bloem J."/>
            <person name="Labutti K."/>
            <person name="Salamov A."/>
            <person name="Andreopoulos B."/>
            <person name="Baker S."/>
            <person name="Barry K."/>
            <person name="Bills G."/>
            <person name="Bluhm B."/>
            <person name="Cannon C."/>
            <person name="Castanera R."/>
            <person name="Culley D."/>
            <person name="Daum C."/>
            <person name="Ezra D."/>
            <person name="Gonzalez J."/>
            <person name="Henrissat B."/>
            <person name="Kuo A."/>
            <person name="Liang C."/>
            <person name="Lipzen A."/>
            <person name="Lutzoni F."/>
            <person name="Magnuson J."/>
            <person name="Mondo S."/>
            <person name="Nolan M."/>
            <person name="Ohm R."/>
            <person name="Pangilinan J."/>
            <person name="Park H.-J."/>
            <person name="Ramirez L."/>
            <person name="Alfaro M."/>
            <person name="Sun H."/>
            <person name="Tritt A."/>
            <person name="Yoshinaga Y."/>
            <person name="Zwiers L.-H."/>
            <person name="Turgeon B."/>
            <person name="Goodwin S."/>
            <person name="Spatafora J."/>
            <person name="Crous P."/>
            <person name="Grigoriev I."/>
        </authorList>
    </citation>
    <scope>NUCLEOTIDE SEQUENCE</scope>
    <source>
        <strain evidence="3">CBS 183.55</strain>
    </source>
</reference>